<organism evidence="1 2">
    <name type="scientific">Actinomadura rugatobispora</name>
    <dbReference type="NCBI Taxonomy" id="1994"/>
    <lineage>
        <taxon>Bacteria</taxon>
        <taxon>Bacillati</taxon>
        <taxon>Actinomycetota</taxon>
        <taxon>Actinomycetes</taxon>
        <taxon>Streptosporangiales</taxon>
        <taxon>Thermomonosporaceae</taxon>
        <taxon>Actinomadura</taxon>
    </lineage>
</organism>
<comment type="caution">
    <text evidence="1">The sequence shown here is derived from an EMBL/GenBank/DDBJ whole genome shotgun (WGS) entry which is preliminary data.</text>
</comment>
<evidence type="ECO:0000313" key="2">
    <source>
        <dbReference type="Proteomes" id="UP001596074"/>
    </source>
</evidence>
<reference evidence="2" key="1">
    <citation type="journal article" date="2019" name="Int. J. Syst. Evol. Microbiol.">
        <title>The Global Catalogue of Microorganisms (GCM) 10K type strain sequencing project: providing services to taxonomists for standard genome sequencing and annotation.</title>
        <authorList>
            <consortium name="The Broad Institute Genomics Platform"/>
            <consortium name="The Broad Institute Genome Sequencing Center for Infectious Disease"/>
            <person name="Wu L."/>
            <person name="Ma J."/>
        </authorList>
    </citation>
    <scope>NUCLEOTIDE SEQUENCE [LARGE SCALE GENOMIC DNA]</scope>
    <source>
        <strain evidence="2">KCTC 42087</strain>
    </source>
</reference>
<dbReference type="EMBL" id="JBHSON010000056">
    <property type="protein sequence ID" value="MFC5750648.1"/>
    <property type="molecule type" value="Genomic_DNA"/>
</dbReference>
<sequence>MRAKGQIADCETKLARHRAALEAGANPVTVATWMADTEAQLAAAQAKLRAA</sequence>
<dbReference type="RefSeq" id="WP_378286401.1">
    <property type="nucleotide sequence ID" value="NZ_JBHSON010000056.1"/>
</dbReference>
<evidence type="ECO:0000313" key="1">
    <source>
        <dbReference type="EMBL" id="MFC5750648.1"/>
    </source>
</evidence>
<proteinExistence type="predicted"/>
<accession>A0ABW1A7W4</accession>
<gene>
    <name evidence="1" type="ORF">ACFPZN_33930</name>
</gene>
<dbReference type="Proteomes" id="UP001596074">
    <property type="component" value="Unassembled WGS sequence"/>
</dbReference>
<name>A0ABW1A7W4_9ACTN</name>
<keyword evidence="2" id="KW-1185">Reference proteome</keyword>
<protein>
    <submittedName>
        <fullName evidence="1">Uncharacterized protein</fullName>
    </submittedName>
</protein>